<name>A0A9P7FBZ1_9AGAM</name>
<evidence type="ECO:0000313" key="2">
    <source>
        <dbReference type="EMBL" id="KAG2112212.1"/>
    </source>
</evidence>
<sequence length="346" mass="38826">MSLTGSFTKPPQMYSGLSMNKSKSKAWLPPPSNLNSLITTSPPCAHVRKSAKSCNTFLPDQVPDQQVLEDLEAVVKTRLDLKDNQDGLSLGRCAVILEALQNPQPNTFPKDDSLASQVLRASPTMDYENFIPCHIKKSLRFGPVTIQSHVWIDVCEVRYTMYKCGADGHFNFNSKNAETFTEGTIYPEIKMDDIEHILSEAVESLKDYIVSLMEGMGLEEPAIWSVRESRPVWDPMWEAALNQISTTVYLTAYCRYMDWQHHKYEKRKLSVAQASTGTSLSSNLTTGLLSNPTTSSLTDQPHMPSSRLSIDAEPEHSAKKAKVDDRKVPKSKLRKSKKAKERVNDL</sequence>
<gene>
    <name evidence="2" type="ORF">F5147DRAFT_771276</name>
</gene>
<protein>
    <submittedName>
        <fullName evidence="2">Uncharacterized protein</fullName>
    </submittedName>
</protein>
<reference evidence="2" key="1">
    <citation type="journal article" date="2020" name="New Phytol.">
        <title>Comparative genomics reveals dynamic genome evolution in host specialist ectomycorrhizal fungi.</title>
        <authorList>
            <person name="Lofgren L.A."/>
            <person name="Nguyen N.H."/>
            <person name="Vilgalys R."/>
            <person name="Ruytinx J."/>
            <person name="Liao H.L."/>
            <person name="Branco S."/>
            <person name="Kuo A."/>
            <person name="LaButti K."/>
            <person name="Lipzen A."/>
            <person name="Andreopoulos W."/>
            <person name="Pangilinan J."/>
            <person name="Riley R."/>
            <person name="Hundley H."/>
            <person name="Na H."/>
            <person name="Barry K."/>
            <person name="Grigoriev I.V."/>
            <person name="Stajich J.E."/>
            <person name="Kennedy P.G."/>
        </authorList>
    </citation>
    <scope>NUCLEOTIDE SEQUENCE</scope>
    <source>
        <strain evidence="2">FC423</strain>
    </source>
</reference>
<dbReference type="GeneID" id="64703475"/>
<dbReference type="Proteomes" id="UP000823399">
    <property type="component" value="Unassembled WGS sequence"/>
</dbReference>
<dbReference type="EMBL" id="JABBWM010000015">
    <property type="protein sequence ID" value="KAG2112212.1"/>
    <property type="molecule type" value="Genomic_DNA"/>
</dbReference>
<feature type="compositionally biased region" description="Basic residues" evidence="1">
    <location>
        <begin position="329"/>
        <end position="340"/>
    </location>
</feature>
<evidence type="ECO:0000256" key="1">
    <source>
        <dbReference type="SAM" id="MobiDB-lite"/>
    </source>
</evidence>
<comment type="caution">
    <text evidence="2">The sequence shown here is derived from an EMBL/GenBank/DDBJ whole genome shotgun (WGS) entry which is preliminary data.</text>
</comment>
<feature type="compositionally biased region" description="Low complexity" evidence="1">
    <location>
        <begin position="279"/>
        <end position="298"/>
    </location>
</feature>
<dbReference type="RefSeq" id="XP_041295143.1">
    <property type="nucleotide sequence ID" value="XM_041441216.1"/>
</dbReference>
<accession>A0A9P7FBZ1</accession>
<keyword evidence="3" id="KW-1185">Reference proteome</keyword>
<dbReference type="AlphaFoldDB" id="A0A9P7FBZ1"/>
<evidence type="ECO:0000313" key="3">
    <source>
        <dbReference type="Proteomes" id="UP000823399"/>
    </source>
</evidence>
<dbReference type="OrthoDB" id="2679919at2759"/>
<feature type="compositionally biased region" description="Basic and acidic residues" evidence="1">
    <location>
        <begin position="313"/>
        <end position="328"/>
    </location>
</feature>
<feature type="region of interest" description="Disordered" evidence="1">
    <location>
        <begin position="279"/>
        <end position="346"/>
    </location>
</feature>
<proteinExistence type="predicted"/>
<organism evidence="2 3">
    <name type="scientific">Suillus discolor</name>
    <dbReference type="NCBI Taxonomy" id="1912936"/>
    <lineage>
        <taxon>Eukaryota</taxon>
        <taxon>Fungi</taxon>
        <taxon>Dikarya</taxon>
        <taxon>Basidiomycota</taxon>
        <taxon>Agaricomycotina</taxon>
        <taxon>Agaricomycetes</taxon>
        <taxon>Agaricomycetidae</taxon>
        <taxon>Boletales</taxon>
        <taxon>Suillineae</taxon>
        <taxon>Suillaceae</taxon>
        <taxon>Suillus</taxon>
    </lineage>
</organism>